<evidence type="ECO:0000313" key="11">
    <source>
        <dbReference type="EMBL" id="MFC7290361.1"/>
    </source>
</evidence>
<keyword evidence="12" id="KW-1185">Reference proteome</keyword>
<organism evidence="11 12">
    <name type="scientific">Hirschia litorea</name>
    <dbReference type="NCBI Taxonomy" id="1199156"/>
    <lineage>
        <taxon>Bacteria</taxon>
        <taxon>Pseudomonadati</taxon>
        <taxon>Pseudomonadota</taxon>
        <taxon>Alphaproteobacteria</taxon>
        <taxon>Hyphomonadales</taxon>
        <taxon>Hyphomonadaceae</taxon>
        <taxon>Hirschia</taxon>
    </lineage>
</organism>
<keyword evidence="5" id="KW-1003">Cell membrane</keyword>
<dbReference type="InterPro" id="IPR022792">
    <property type="entry name" value="T2SS_protein-GspN"/>
</dbReference>
<keyword evidence="4" id="KW-0813">Transport</keyword>
<evidence type="ECO:0000313" key="12">
    <source>
        <dbReference type="Proteomes" id="UP001596492"/>
    </source>
</evidence>
<keyword evidence="6" id="KW-0997">Cell inner membrane</keyword>
<gene>
    <name evidence="11" type="primary">gspN</name>
    <name evidence="11" type="ORF">ACFQS8_01915</name>
</gene>
<dbReference type="Proteomes" id="UP001596492">
    <property type="component" value="Unassembled WGS sequence"/>
</dbReference>
<protein>
    <recommendedName>
        <fullName evidence="3">Type II secretion system protein N</fullName>
    </recommendedName>
    <alternativeName>
        <fullName evidence="10">General secretion pathway protein N</fullName>
    </alternativeName>
</protein>
<dbReference type="Pfam" id="PF01203">
    <property type="entry name" value="T2SSN"/>
    <property type="match status" value="1"/>
</dbReference>
<comment type="caution">
    <text evidence="11">The sequence shown here is derived from an EMBL/GenBank/DDBJ whole genome shotgun (WGS) entry which is preliminary data.</text>
</comment>
<evidence type="ECO:0000256" key="7">
    <source>
        <dbReference type="ARBA" id="ARBA00022692"/>
    </source>
</evidence>
<proteinExistence type="inferred from homology"/>
<accession>A0ABW2IGX6</accession>
<comment type="similarity">
    <text evidence="2">Belongs to the GSP N family.</text>
</comment>
<evidence type="ECO:0000256" key="3">
    <source>
        <dbReference type="ARBA" id="ARBA00021563"/>
    </source>
</evidence>
<evidence type="ECO:0000256" key="5">
    <source>
        <dbReference type="ARBA" id="ARBA00022475"/>
    </source>
</evidence>
<keyword evidence="7" id="KW-0812">Transmembrane</keyword>
<keyword evidence="9" id="KW-0472">Membrane</keyword>
<reference evidence="12" key="1">
    <citation type="journal article" date="2019" name="Int. J. Syst. Evol. Microbiol.">
        <title>The Global Catalogue of Microorganisms (GCM) 10K type strain sequencing project: providing services to taxonomists for standard genome sequencing and annotation.</title>
        <authorList>
            <consortium name="The Broad Institute Genomics Platform"/>
            <consortium name="The Broad Institute Genome Sequencing Center for Infectious Disease"/>
            <person name="Wu L."/>
            <person name="Ma J."/>
        </authorList>
    </citation>
    <scope>NUCLEOTIDE SEQUENCE [LARGE SCALE GENOMIC DNA]</scope>
    <source>
        <strain evidence="12">CCUG 51308</strain>
    </source>
</reference>
<name>A0ABW2IGX6_9PROT</name>
<dbReference type="RefSeq" id="WP_382165188.1">
    <property type="nucleotide sequence ID" value="NZ_JBHTBR010000002.1"/>
</dbReference>
<evidence type="ECO:0000256" key="4">
    <source>
        <dbReference type="ARBA" id="ARBA00022448"/>
    </source>
</evidence>
<keyword evidence="8" id="KW-0653">Protein transport</keyword>
<evidence type="ECO:0000256" key="2">
    <source>
        <dbReference type="ARBA" id="ARBA00007208"/>
    </source>
</evidence>
<evidence type="ECO:0000256" key="1">
    <source>
        <dbReference type="ARBA" id="ARBA00004533"/>
    </source>
</evidence>
<evidence type="ECO:0000256" key="8">
    <source>
        <dbReference type="ARBA" id="ARBA00022927"/>
    </source>
</evidence>
<comment type="subcellular location">
    <subcellularLocation>
        <location evidence="1">Cell inner membrane</location>
    </subcellularLocation>
</comment>
<sequence length="255" mass="27508">MRFISVGLLFIALFIGAIIAYLPLKFVVDLSALKSKGVYYDRVVGTVWDGGLSDVHIAGEAIGQLNISLKPLSILKLKPELAFEFAGAVGSGKGLMAFGLDKSITVRDVLGNIQLNAVKHLDMQLRRSPSKLNLSIRHLKTNAEGQCLDASGHLTSDILSAVGRSWGWDGPEMDGSILCEGEHFLVDMKNKSGIDQLQARGLFRSDLSYDVESHVKTQDVRLSNALISFGFVAQPEQGAYLYSKTAIAQASAPAS</sequence>
<dbReference type="EMBL" id="JBHTBR010000002">
    <property type="protein sequence ID" value="MFC7290361.1"/>
    <property type="molecule type" value="Genomic_DNA"/>
</dbReference>
<evidence type="ECO:0000256" key="10">
    <source>
        <dbReference type="ARBA" id="ARBA00030772"/>
    </source>
</evidence>
<evidence type="ECO:0000256" key="6">
    <source>
        <dbReference type="ARBA" id="ARBA00022519"/>
    </source>
</evidence>
<evidence type="ECO:0000256" key="9">
    <source>
        <dbReference type="ARBA" id="ARBA00023136"/>
    </source>
</evidence>